<organism evidence="6 7">
    <name type="scientific">Prorocentrum cordatum</name>
    <dbReference type="NCBI Taxonomy" id="2364126"/>
    <lineage>
        <taxon>Eukaryota</taxon>
        <taxon>Sar</taxon>
        <taxon>Alveolata</taxon>
        <taxon>Dinophyceae</taxon>
        <taxon>Prorocentrales</taxon>
        <taxon>Prorocentraceae</taxon>
        <taxon>Prorocentrum</taxon>
    </lineage>
</organism>
<dbReference type="InterPro" id="IPR036188">
    <property type="entry name" value="FAD/NAD-bd_sf"/>
</dbReference>
<dbReference type="EMBL" id="CAUYUJ010000012">
    <property type="protein sequence ID" value="CAK0788235.1"/>
    <property type="molecule type" value="Genomic_DNA"/>
</dbReference>
<dbReference type="PANTHER" id="PTHR43735">
    <property type="entry name" value="APOPTOSIS-INDUCING FACTOR 1"/>
    <property type="match status" value="1"/>
</dbReference>
<reference evidence="6" key="1">
    <citation type="submission" date="2023-10" db="EMBL/GenBank/DDBJ databases">
        <authorList>
            <person name="Chen Y."/>
            <person name="Shah S."/>
            <person name="Dougan E. K."/>
            <person name="Thang M."/>
            <person name="Chan C."/>
        </authorList>
    </citation>
    <scope>NUCLEOTIDE SEQUENCE [LARGE SCALE GENOMIC DNA]</scope>
</reference>
<keyword evidence="4" id="KW-0560">Oxidoreductase</keyword>
<keyword evidence="7" id="KW-1185">Reference proteome</keyword>
<accession>A0ABN9PA78</accession>
<keyword evidence="2" id="KW-0285">Flavoprotein</keyword>
<evidence type="ECO:0000256" key="4">
    <source>
        <dbReference type="ARBA" id="ARBA00023002"/>
    </source>
</evidence>
<comment type="caution">
    <text evidence="6">The sequence shown here is derived from an EMBL/GenBank/DDBJ whole genome shotgun (WGS) entry which is preliminary data.</text>
</comment>
<comment type="similarity">
    <text evidence="1">Belongs to the FAD-dependent oxidoreductase family.</text>
</comment>
<protein>
    <recommendedName>
        <fullName evidence="5">FAD/NAD(P)-binding domain-containing protein</fullName>
    </recommendedName>
</protein>
<dbReference type="SUPFAM" id="SSF51905">
    <property type="entry name" value="FAD/NAD(P)-binding domain"/>
    <property type="match status" value="3"/>
</dbReference>
<dbReference type="Proteomes" id="UP001189429">
    <property type="component" value="Unassembled WGS sequence"/>
</dbReference>
<evidence type="ECO:0000256" key="2">
    <source>
        <dbReference type="ARBA" id="ARBA00022630"/>
    </source>
</evidence>
<keyword evidence="3" id="KW-0274">FAD</keyword>
<feature type="domain" description="FAD/NAD(P)-binding" evidence="5">
    <location>
        <begin position="494"/>
        <end position="726"/>
    </location>
</feature>
<dbReference type="PANTHER" id="PTHR43735:SF3">
    <property type="entry name" value="FERROPTOSIS SUPPRESSOR PROTEIN 1"/>
    <property type="match status" value="1"/>
</dbReference>
<evidence type="ECO:0000256" key="3">
    <source>
        <dbReference type="ARBA" id="ARBA00022827"/>
    </source>
</evidence>
<proteinExistence type="inferred from homology"/>
<gene>
    <name evidence="6" type="ORF">PCOR1329_LOCUS173</name>
</gene>
<name>A0ABN9PA78_9DINO</name>
<dbReference type="InterPro" id="IPR023753">
    <property type="entry name" value="FAD/NAD-binding_dom"/>
</dbReference>
<evidence type="ECO:0000313" key="6">
    <source>
        <dbReference type="EMBL" id="CAK0788235.1"/>
    </source>
</evidence>
<evidence type="ECO:0000313" key="7">
    <source>
        <dbReference type="Proteomes" id="UP001189429"/>
    </source>
</evidence>
<evidence type="ECO:0000256" key="1">
    <source>
        <dbReference type="ARBA" id="ARBA00006442"/>
    </source>
</evidence>
<evidence type="ECO:0000259" key="5">
    <source>
        <dbReference type="Pfam" id="PF07992"/>
    </source>
</evidence>
<sequence length="986" mass="110445">MYFLKVKPCHLDALTFTLQPVYERRIGVKFIWGEVKTLKERTASIKTMFSSEEDEVGFDFCIICSGCNFGPFNVDMKPSTTGESLWFPTVHEFGRAGSEWAHIDERFIEGRRRHILEEYHKLIELEKKEAKVLVAGAGFIGVEWVTELEYFFPKLKLAIIDFLPRILGPLPDSAAGYCSEYMAAAGIKEYVSTKYDPGNSEFWNKIDMPDKSDLTYLCMGFKASNYFMPQETLARPGLVPGGGGWIHINNNLQVCEAPAEDAAKEEIAESLEALKEGSKPGGKWEFKPGKTWADGRIFAVGDCNFGCVGRYRKYKKGEGTGMHFVGDFPIIPKISYPGEEQALHAVRNVQKLDKAVKSGKKTSEVTGLIKSWWPWGAGMFATSLGPHDAAFVVAANEKPKSGYMVNWWIPAALQKEIIETTKIDECRDRWVGILIWHFVHHTPVHLFGRGPCCGICSREAWPGAAGWKRAPRQTATLTNAFEARSGTMPGSKSKCLIIGGQFTGNFCARDLKKQFHVTVVDAKEYFEYTPGVLRAYVKPCHLDALTFTLQPVYERRIGVKFIWGEVKTLKERTASIKTMFSSEEDEVGFDFCIICSGCNFGPFNVDMKPSTTGESLWFPTVHEFGRAGSEWAHIDERFIEGRRRHILEEYHKLIELEKKEAKVLVAGAGFIGVEWVTELEYFFPKLKLAIIDFLPRILGSLPDSAAGYCSEYMAAAGIKEYVSTKYDPGNSEFWNKIDMPDKSDLTYLCMGFKASNYFMPQETLARPGLVPGGGGWIHINNNLQVCEAPAEDAAKEEIAESLEALKEGSKPGGKWEFKPGKTWADGRIFAVGDCNFGCVGRYRKYKKGEGTGMHFVGDFPIIPKISYPGEEQALHAVRNVQKLDKAVKSGKKTSEVTGLIKSWWPWGAGMFATSLGPHDAAFVVAANEKPKSGYMVNWWIPAALQKEIIETTKIDECRDRWVGILIWHFVHHTPVHLFGRGPCCGI</sequence>
<dbReference type="Gene3D" id="3.50.50.100">
    <property type="match status" value="2"/>
</dbReference>
<dbReference type="Pfam" id="PF07992">
    <property type="entry name" value="Pyr_redox_2"/>
    <property type="match status" value="1"/>
</dbReference>